<protein>
    <recommendedName>
        <fullName evidence="4">Secreted protein</fullName>
    </recommendedName>
</protein>
<gene>
    <name evidence="2" type="ORF">WG66_9288</name>
</gene>
<dbReference type="Proteomes" id="UP000054988">
    <property type="component" value="Unassembled WGS sequence"/>
</dbReference>
<dbReference type="EMBL" id="LATX01001780">
    <property type="protein sequence ID" value="KTB38139.1"/>
    <property type="molecule type" value="Genomic_DNA"/>
</dbReference>
<reference evidence="2 3" key="1">
    <citation type="submission" date="2015-12" db="EMBL/GenBank/DDBJ databases">
        <title>Draft genome sequence of Moniliophthora roreri, the causal agent of frosty pod rot of cacao.</title>
        <authorList>
            <person name="Aime M.C."/>
            <person name="Diaz-Valderrama J.R."/>
            <person name="Kijpornyongpan T."/>
            <person name="Phillips-Mora W."/>
        </authorList>
    </citation>
    <scope>NUCLEOTIDE SEQUENCE [LARGE SCALE GENOMIC DNA]</scope>
    <source>
        <strain evidence="2 3">MCA 2952</strain>
    </source>
</reference>
<evidence type="ECO:0000313" key="3">
    <source>
        <dbReference type="Proteomes" id="UP000054988"/>
    </source>
</evidence>
<feature type="chain" id="PRO_5006901980" description="Secreted protein" evidence="1">
    <location>
        <begin position="24"/>
        <end position="60"/>
    </location>
</feature>
<evidence type="ECO:0000256" key="1">
    <source>
        <dbReference type="SAM" id="SignalP"/>
    </source>
</evidence>
<dbReference type="AlphaFoldDB" id="A0A0W0FP68"/>
<proteinExistence type="predicted"/>
<comment type="caution">
    <text evidence="2">The sequence shown here is derived from an EMBL/GenBank/DDBJ whole genome shotgun (WGS) entry which is preliminary data.</text>
</comment>
<sequence>MQLIKSFILQTTVILICYRLTSTALTIPIEEVADIDEDIAKGPQPAAWLQSAADILDADD</sequence>
<evidence type="ECO:0000313" key="2">
    <source>
        <dbReference type="EMBL" id="KTB38139.1"/>
    </source>
</evidence>
<keyword evidence="1" id="KW-0732">Signal</keyword>
<feature type="signal peptide" evidence="1">
    <location>
        <begin position="1"/>
        <end position="23"/>
    </location>
</feature>
<accession>A0A0W0FP68</accession>
<name>A0A0W0FP68_MONRR</name>
<organism evidence="2 3">
    <name type="scientific">Moniliophthora roreri</name>
    <name type="common">Frosty pod rot fungus</name>
    <name type="synonym">Monilia roreri</name>
    <dbReference type="NCBI Taxonomy" id="221103"/>
    <lineage>
        <taxon>Eukaryota</taxon>
        <taxon>Fungi</taxon>
        <taxon>Dikarya</taxon>
        <taxon>Basidiomycota</taxon>
        <taxon>Agaricomycotina</taxon>
        <taxon>Agaricomycetes</taxon>
        <taxon>Agaricomycetidae</taxon>
        <taxon>Agaricales</taxon>
        <taxon>Marasmiineae</taxon>
        <taxon>Marasmiaceae</taxon>
        <taxon>Moniliophthora</taxon>
    </lineage>
</organism>
<evidence type="ECO:0008006" key="4">
    <source>
        <dbReference type="Google" id="ProtNLM"/>
    </source>
</evidence>